<evidence type="ECO:0000313" key="6">
    <source>
        <dbReference type="EMBL" id="ADH90921.1"/>
    </source>
</evidence>
<dbReference type="Pfam" id="PF07729">
    <property type="entry name" value="FCD"/>
    <property type="match status" value="1"/>
</dbReference>
<dbReference type="GO" id="GO:0003700">
    <property type="term" value="F:DNA-binding transcription factor activity"/>
    <property type="evidence" value="ECO:0007669"/>
    <property type="project" value="InterPro"/>
</dbReference>
<dbReference type="Pfam" id="PF00392">
    <property type="entry name" value="GntR"/>
    <property type="match status" value="1"/>
</dbReference>
<evidence type="ECO:0000256" key="3">
    <source>
        <dbReference type="ARBA" id="ARBA00023163"/>
    </source>
</evidence>
<dbReference type="InterPro" id="IPR036388">
    <property type="entry name" value="WH-like_DNA-bd_sf"/>
</dbReference>
<dbReference type="GO" id="GO:0003677">
    <property type="term" value="F:DNA binding"/>
    <property type="evidence" value="ECO:0007669"/>
    <property type="project" value="UniProtKB-KW"/>
</dbReference>
<keyword evidence="2" id="KW-0238">DNA-binding</keyword>
<dbReference type="RefSeq" id="WP_013168422.1">
    <property type="nucleotide sequence ID" value="NC_014217.1"/>
</dbReference>
<evidence type="ECO:0000256" key="1">
    <source>
        <dbReference type="ARBA" id="ARBA00023015"/>
    </source>
</evidence>
<dbReference type="HOGENOM" id="CLU_017584_5_2_5"/>
<dbReference type="EMBL" id="CP002026">
    <property type="protein sequence ID" value="ADH90921.1"/>
    <property type="molecule type" value="Genomic_DNA"/>
</dbReference>
<dbReference type="OrthoDB" id="9789310at2"/>
<dbReference type="Proteomes" id="UP000006633">
    <property type="component" value="Chromosome"/>
</dbReference>
<keyword evidence="7" id="KW-1185">Reference proteome</keyword>
<dbReference type="KEGG" id="sno:Snov_3650"/>
<accession>D7AAQ4</accession>
<dbReference type="AlphaFoldDB" id="D7AAQ4"/>
<proteinExistence type="predicted"/>
<keyword evidence="3" id="KW-0804">Transcription</keyword>
<dbReference type="InterPro" id="IPR036390">
    <property type="entry name" value="WH_DNA-bd_sf"/>
</dbReference>
<dbReference type="SUPFAM" id="SSF48008">
    <property type="entry name" value="GntR ligand-binding domain-like"/>
    <property type="match status" value="1"/>
</dbReference>
<evidence type="ECO:0000256" key="4">
    <source>
        <dbReference type="SAM" id="MobiDB-lite"/>
    </source>
</evidence>
<evidence type="ECO:0000313" key="7">
    <source>
        <dbReference type="Proteomes" id="UP000006633"/>
    </source>
</evidence>
<dbReference type="SUPFAM" id="SSF46785">
    <property type="entry name" value="Winged helix' DNA-binding domain"/>
    <property type="match status" value="1"/>
</dbReference>
<feature type="domain" description="HTH gntR-type" evidence="5">
    <location>
        <begin position="27"/>
        <end position="94"/>
    </location>
</feature>
<dbReference type="InterPro" id="IPR000524">
    <property type="entry name" value="Tscrpt_reg_HTH_GntR"/>
</dbReference>
<sequence>MVANNNQEPLSFARLVALDEKRPIYPQTLVELAYEQLLSMLVTMKIAPGQHIGIEALARQLQISQTPIREALTLLEAQKLAYKTPNVGFRAADLLTRQEINALFALRLLIEPKAAAWAAENADENALRALAKLAEEMERVQSGDELAYAQFAEGDARLHDLVARASGNRFVAETIEGLHVHLHIFRFLYKTNAPAKAVKEHAAIIDALLARDPVAAEEAMRAHLLASQERMDAAFAEQEHLLAGEAPSQDDGRPARAGRGRRRR</sequence>
<dbReference type="PROSITE" id="PS50949">
    <property type="entry name" value="HTH_GNTR"/>
    <property type="match status" value="1"/>
</dbReference>
<dbReference type="STRING" id="639283.Snov_3650"/>
<organism evidence="6 7">
    <name type="scientific">Ancylobacter novellus (strain ATCC 8093 / DSM 506 / JCM 20403 / CCM 1077 / IAM 12100 / NBRC 12443 / NCIMB 10456)</name>
    <name type="common">Starkeya novella</name>
    <dbReference type="NCBI Taxonomy" id="639283"/>
    <lineage>
        <taxon>Bacteria</taxon>
        <taxon>Pseudomonadati</taxon>
        <taxon>Pseudomonadota</taxon>
        <taxon>Alphaproteobacteria</taxon>
        <taxon>Hyphomicrobiales</taxon>
        <taxon>Xanthobacteraceae</taxon>
        <taxon>Ancylobacter</taxon>
    </lineage>
</organism>
<dbReference type="PANTHER" id="PTHR43537:SF5">
    <property type="entry name" value="UXU OPERON TRANSCRIPTIONAL REGULATOR"/>
    <property type="match status" value="1"/>
</dbReference>
<dbReference type="Gene3D" id="1.20.120.530">
    <property type="entry name" value="GntR ligand-binding domain-like"/>
    <property type="match status" value="1"/>
</dbReference>
<gene>
    <name evidence="6" type="ordered locus">Snov_3650</name>
</gene>
<dbReference type="Gene3D" id="1.10.10.10">
    <property type="entry name" value="Winged helix-like DNA-binding domain superfamily/Winged helix DNA-binding domain"/>
    <property type="match status" value="1"/>
</dbReference>
<dbReference type="InterPro" id="IPR011711">
    <property type="entry name" value="GntR_C"/>
</dbReference>
<protein>
    <submittedName>
        <fullName evidence="6">Transcriptional regulator, GntR family</fullName>
    </submittedName>
</protein>
<dbReference type="SMART" id="SM00345">
    <property type="entry name" value="HTH_GNTR"/>
    <property type="match status" value="1"/>
</dbReference>
<dbReference type="eggNOG" id="COG1802">
    <property type="taxonomic scope" value="Bacteria"/>
</dbReference>
<dbReference type="InterPro" id="IPR008920">
    <property type="entry name" value="TF_FadR/GntR_C"/>
</dbReference>
<dbReference type="PANTHER" id="PTHR43537">
    <property type="entry name" value="TRANSCRIPTIONAL REGULATOR, GNTR FAMILY"/>
    <property type="match status" value="1"/>
</dbReference>
<evidence type="ECO:0000259" key="5">
    <source>
        <dbReference type="PROSITE" id="PS50949"/>
    </source>
</evidence>
<keyword evidence="1" id="KW-0805">Transcription regulation</keyword>
<dbReference type="SMART" id="SM00895">
    <property type="entry name" value="FCD"/>
    <property type="match status" value="1"/>
</dbReference>
<name>D7AAQ4_ANCN5</name>
<feature type="region of interest" description="Disordered" evidence="4">
    <location>
        <begin position="239"/>
        <end position="264"/>
    </location>
</feature>
<reference evidence="6 7" key="1">
    <citation type="journal article" date="2012" name="Stand. Genomic Sci.">
        <title>Complete genome sequence of the facultatively chemolithoautotrophic and methylotrophic alpha Proteobacterium Starkeya novella type strain (ATCC 8093(T)).</title>
        <authorList>
            <person name="Kappler U."/>
            <person name="Davenport K."/>
            <person name="Beatson S."/>
            <person name="Lucas S."/>
            <person name="Lapidus A."/>
            <person name="Copeland A."/>
            <person name="Berry K.W."/>
            <person name="Glavina Del Rio T."/>
            <person name="Hammon N."/>
            <person name="Dalin E."/>
            <person name="Tice H."/>
            <person name="Pitluck S."/>
            <person name="Richardson P."/>
            <person name="Bruce D."/>
            <person name="Goodwin L.A."/>
            <person name="Han C."/>
            <person name="Tapia R."/>
            <person name="Detter J.C."/>
            <person name="Chang Y.J."/>
            <person name="Jeffries C.D."/>
            <person name="Land M."/>
            <person name="Hauser L."/>
            <person name="Kyrpides N.C."/>
            <person name="Goker M."/>
            <person name="Ivanova N."/>
            <person name="Klenk H.P."/>
            <person name="Woyke T."/>
        </authorList>
    </citation>
    <scope>NUCLEOTIDE SEQUENCE [LARGE SCALE GENOMIC DNA]</scope>
    <source>
        <strain evidence="7">ATCC 8093 / DSM 506 / JCM 20403 / CCM 1077 / IAM 12100 / NBRC 12443 / NCIMB 10456</strain>
    </source>
</reference>
<evidence type="ECO:0000256" key="2">
    <source>
        <dbReference type="ARBA" id="ARBA00023125"/>
    </source>
</evidence>